<protein>
    <submittedName>
        <fullName evidence="7">Y-family DNA polymerase</fullName>
    </submittedName>
</protein>
<keyword evidence="3" id="KW-0741">SOS mutagenesis</keyword>
<dbReference type="GO" id="GO:0009432">
    <property type="term" value="P:SOS response"/>
    <property type="evidence" value="ECO:0007669"/>
    <property type="project" value="UniProtKB-KW"/>
</dbReference>
<dbReference type="GO" id="GO:0006281">
    <property type="term" value="P:DNA repair"/>
    <property type="evidence" value="ECO:0007669"/>
    <property type="project" value="UniProtKB-KW"/>
</dbReference>
<dbReference type="PANTHER" id="PTHR11076:SF34">
    <property type="entry name" value="PROTEIN UMUC"/>
    <property type="match status" value="1"/>
</dbReference>
<keyword evidence="2" id="KW-0227">DNA damage</keyword>
<dbReference type="InterPro" id="IPR050116">
    <property type="entry name" value="DNA_polymerase-Y"/>
</dbReference>
<accession>A0A7X8XVE7</accession>
<proteinExistence type="inferred from homology"/>
<dbReference type="Proteomes" id="UP000585050">
    <property type="component" value="Unassembled WGS sequence"/>
</dbReference>
<evidence type="ECO:0000256" key="2">
    <source>
        <dbReference type="ARBA" id="ARBA00022763"/>
    </source>
</evidence>
<sequence>MTKVDTLGRTQHKYALVDCNSFYASCEKVFRPDLSHLPVVVLSNNDGCVVAGSKEAKKLGLKMGTPFFKVKNIIHKHQVSVFSSNYALYASLSKRVMSILKEYAHAIEVYSIDEAFLDLTATENSEEIGQLIRHRIWEETGIPVAVGIGTTKTLAKLANHVAKKDDRFNGVCEFENYYKDKQYIAHWSVDELWGIGRQHTLSLKEYNVRTIGSFMDLPEGKIKNQWHIPVWRIYKELQGVRCNEFSAKVAAKKGIGTARTFSKPVNDWDKLKEIFSGFVALVAEKLRKQNSCTQRISVFVSTDKHREQHPYYGSKSIKLDIPTDDTALLIKVAIPLLKSIFFEKHNYKKAGIYIMDITPNYSRQLSIENYCSEEILTRRSKLLDTLDKLNRKMGKNTVVFGSQRIESRNAFDMKQEHKSAGFTTKIDELLSVR</sequence>
<dbReference type="CDD" id="cd01700">
    <property type="entry name" value="PolY_Pol_V_umuC"/>
    <property type="match status" value="1"/>
</dbReference>
<keyword evidence="4" id="KW-0234">DNA repair</keyword>
<evidence type="ECO:0000259" key="6">
    <source>
        <dbReference type="PROSITE" id="PS50173"/>
    </source>
</evidence>
<dbReference type="Pfam" id="PF00817">
    <property type="entry name" value="IMS"/>
    <property type="match status" value="1"/>
</dbReference>
<dbReference type="SUPFAM" id="SSF100879">
    <property type="entry name" value="Lesion bypass DNA polymerase (Y-family), little finger domain"/>
    <property type="match status" value="1"/>
</dbReference>
<feature type="domain" description="UmuC" evidence="6">
    <location>
        <begin position="14"/>
        <end position="196"/>
    </location>
</feature>
<keyword evidence="8" id="KW-1185">Reference proteome</keyword>
<dbReference type="GO" id="GO:0042276">
    <property type="term" value="P:error-prone translesion synthesis"/>
    <property type="evidence" value="ECO:0007669"/>
    <property type="project" value="TreeGrafter"/>
</dbReference>
<dbReference type="PROSITE" id="PS50173">
    <property type="entry name" value="UMUC"/>
    <property type="match status" value="1"/>
</dbReference>
<evidence type="ECO:0000256" key="4">
    <source>
        <dbReference type="ARBA" id="ARBA00023204"/>
    </source>
</evidence>
<name>A0A7X8XVE7_9BACT</name>
<dbReference type="InterPro" id="IPR001126">
    <property type="entry name" value="UmuC"/>
</dbReference>
<dbReference type="GO" id="GO:0003887">
    <property type="term" value="F:DNA-directed DNA polymerase activity"/>
    <property type="evidence" value="ECO:0007669"/>
    <property type="project" value="TreeGrafter"/>
</dbReference>
<dbReference type="AlphaFoldDB" id="A0A7X8XVE7"/>
<evidence type="ECO:0000313" key="8">
    <source>
        <dbReference type="Proteomes" id="UP000585050"/>
    </source>
</evidence>
<dbReference type="Gene3D" id="3.40.1170.60">
    <property type="match status" value="1"/>
</dbReference>
<reference evidence="7 8" key="1">
    <citation type="submission" date="2020-04" db="EMBL/GenBank/DDBJ databases">
        <title>Flammeovirga sp. SR4, a novel species isolated from seawater.</title>
        <authorList>
            <person name="Wang X."/>
        </authorList>
    </citation>
    <scope>NUCLEOTIDE SEQUENCE [LARGE SCALE GENOMIC DNA]</scope>
    <source>
        <strain evidence="7 8">SR4</strain>
    </source>
</reference>
<dbReference type="PANTHER" id="PTHR11076">
    <property type="entry name" value="DNA REPAIR POLYMERASE UMUC / TRANSFERASE FAMILY MEMBER"/>
    <property type="match status" value="1"/>
</dbReference>
<dbReference type="InterPro" id="IPR025188">
    <property type="entry name" value="DUF4113"/>
</dbReference>
<dbReference type="InterPro" id="IPR036775">
    <property type="entry name" value="DNA_pol_Y-fam_lit_finger_sf"/>
</dbReference>
<dbReference type="RefSeq" id="WP_168881927.1">
    <property type="nucleotide sequence ID" value="NZ_JABAIL010000002.1"/>
</dbReference>
<dbReference type="GO" id="GO:0005829">
    <property type="term" value="C:cytosol"/>
    <property type="evidence" value="ECO:0007669"/>
    <property type="project" value="TreeGrafter"/>
</dbReference>
<dbReference type="GO" id="GO:0003684">
    <property type="term" value="F:damaged DNA binding"/>
    <property type="evidence" value="ECO:0007669"/>
    <property type="project" value="InterPro"/>
</dbReference>
<evidence type="ECO:0000256" key="3">
    <source>
        <dbReference type="ARBA" id="ARBA00023199"/>
    </source>
</evidence>
<dbReference type="InterPro" id="IPR017961">
    <property type="entry name" value="DNA_pol_Y-fam_little_finger"/>
</dbReference>
<dbReference type="Pfam" id="PF13438">
    <property type="entry name" value="DUF4113"/>
    <property type="match status" value="1"/>
</dbReference>
<dbReference type="InterPro" id="IPR043128">
    <property type="entry name" value="Rev_trsase/Diguanyl_cyclase"/>
</dbReference>
<dbReference type="Gene3D" id="3.30.70.270">
    <property type="match status" value="1"/>
</dbReference>
<comment type="caution">
    <text evidence="7">The sequence shown here is derived from an EMBL/GenBank/DDBJ whole genome shotgun (WGS) entry which is preliminary data.</text>
</comment>
<dbReference type="InterPro" id="IPR043502">
    <property type="entry name" value="DNA/RNA_pol_sf"/>
</dbReference>
<dbReference type="Pfam" id="PF11799">
    <property type="entry name" value="IMS_C"/>
    <property type="match status" value="1"/>
</dbReference>
<organism evidence="7 8">
    <name type="scientific">Flammeovirga agarivorans</name>
    <dbReference type="NCBI Taxonomy" id="2726742"/>
    <lineage>
        <taxon>Bacteria</taxon>
        <taxon>Pseudomonadati</taxon>
        <taxon>Bacteroidota</taxon>
        <taxon>Cytophagia</taxon>
        <taxon>Cytophagales</taxon>
        <taxon>Flammeovirgaceae</taxon>
        <taxon>Flammeovirga</taxon>
    </lineage>
</organism>
<evidence type="ECO:0000256" key="5">
    <source>
        <dbReference type="ARBA" id="ARBA00023236"/>
    </source>
</evidence>
<evidence type="ECO:0000256" key="1">
    <source>
        <dbReference type="ARBA" id="ARBA00010945"/>
    </source>
</evidence>
<dbReference type="EMBL" id="JABAIL010000002">
    <property type="protein sequence ID" value="NLR91231.1"/>
    <property type="molecule type" value="Genomic_DNA"/>
</dbReference>
<keyword evidence="5" id="KW-0742">SOS response</keyword>
<dbReference type="Gene3D" id="3.30.1490.100">
    <property type="entry name" value="DNA polymerase, Y-family, little finger domain"/>
    <property type="match status" value="1"/>
</dbReference>
<comment type="similarity">
    <text evidence="1">Belongs to the DNA polymerase type-Y family.</text>
</comment>
<dbReference type="SUPFAM" id="SSF56672">
    <property type="entry name" value="DNA/RNA polymerases"/>
    <property type="match status" value="1"/>
</dbReference>
<gene>
    <name evidence="7" type="ORF">HGP29_08430</name>
</gene>
<evidence type="ECO:0000313" key="7">
    <source>
        <dbReference type="EMBL" id="NLR91231.1"/>
    </source>
</evidence>